<reference evidence="2" key="1">
    <citation type="journal article" date="2020" name="Stud. Mycol.">
        <title>101 Dothideomycetes genomes: a test case for predicting lifestyles and emergence of pathogens.</title>
        <authorList>
            <person name="Haridas S."/>
            <person name="Albert R."/>
            <person name="Binder M."/>
            <person name="Bloem J."/>
            <person name="Labutti K."/>
            <person name="Salamov A."/>
            <person name="Andreopoulos B."/>
            <person name="Baker S."/>
            <person name="Barry K."/>
            <person name="Bills G."/>
            <person name="Bluhm B."/>
            <person name="Cannon C."/>
            <person name="Castanera R."/>
            <person name="Culley D."/>
            <person name="Daum C."/>
            <person name="Ezra D."/>
            <person name="Gonzalez J."/>
            <person name="Henrissat B."/>
            <person name="Kuo A."/>
            <person name="Liang C."/>
            <person name="Lipzen A."/>
            <person name="Lutzoni F."/>
            <person name="Magnuson J."/>
            <person name="Mondo S."/>
            <person name="Nolan M."/>
            <person name="Ohm R."/>
            <person name="Pangilinan J."/>
            <person name="Park H.-J."/>
            <person name="Ramirez L."/>
            <person name="Alfaro M."/>
            <person name="Sun H."/>
            <person name="Tritt A."/>
            <person name="Yoshinaga Y."/>
            <person name="Zwiers L.-H."/>
            <person name="Turgeon B."/>
            <person name="Goodwin S."/>
            <person name="Spatafora J."/>
            <person name="Crous P."/>
            <person name="Grigoriev I."/>
        </authorList>
    </citation>
    <scope>NUCLEOTIDE SEQUENCE</scope>
    <source>
        <strain evidence="2">CBS 121167</strain>
    </source>
</reference>
<keyword evidence="3" id="KW-1185">Reference proteome</keyword>
<proteinExistence type="predicted"/>
<protein>
    <recommendedName>
        <fullName evidence="4">Secreted protein</fullName>
    </recommendedName>
</protein>
<dbReference type="AlphaFoldDB" id="A0A6A6BRZ0"/>
<gene>
    <name evidence="2" type="ORF">K452DRAFT_72049</name>
</gene>
<dbReference type="GeneID" id="54304566"/>
<sequence>MGACCLGAGDRCRSVAFASCVLASALCLGSTAMVESQCEASLFIFLFHGHGHCFLSRSLIMRRMVICTSLYPLCLENQELHKTFWDSIFAEHVYGAALAGTFRQSRRSLGMLKKERHMCDSVGRTSGLQSR</sequence>
<dbReference type="EMBL" id="ML995475">
    <property type="protein sequence ID" value="KAF2146862.1"/>
    <property type="molecule type" value="Genomic_DNA"/>
</dbReference>
<evidence type="ECO:0008006" key="4">
    <source>
        <dbReference type="Google" id="ProtNLM"/>
    </source>
</evidence>
<organism evidence="2 3">
    <name type="scientific">Aplosporella prunicola CBS 121167</name>
    <dbReference type="NCBI Taxonomy" id="1176127"/>
    <lineage>
        <taxon>Eukaryota</taxon>
        <taxon>Fungi</taxon>
        <taxon>Dikarya</taxon>
        <taxon>Ascomycota</taxon>
        <taxon>Pezizomycotina</taxon>
        <taxon>Dothideomycetes</taxon>
        <taxon>Dothideomycetes incertae sedis</taxon>
        <taxon>Botryosphaeriales</taxon>
        <taxon>Aplosporellaceae</taxon>
        <taxon>Aplosporella</taxon>
    </lineage>
</organism>
<evidence type="ECO:0000313" key="3">
    <source>
        <dbReference type="Proteomes" id="UP000799438"/>
    </source>
</evidence>
<name>A0A6A6BRZ0_9PEZI</name>
<evidence type="ECO:0000256" key="1">
    <source>
        <dbReference type="SAM" id="SignalP"/>
    </source>
</evidence>
<evidence type="ECO:0000313" key="2">
    <source>
        <dbReference type="EMBL" id="KAF2146862.1"/>
    </source>
</evidence>
<feature type="chain" id="PRO_5025609154" description="Secreted protein" evidence="1">
    <location>
        <begin position="37"/>
        <end position="131"/>
    </location>
</feature>
<accession>A0A6A6BRZ0</accession>
<dbReference type="Proteomes" id="UP000799438">
    <property type="component" value="Unassembled WGS sequence"/>
</dbReference>
<dbReference type="RefSeq" id="XP_033402571.1">
    <property type="nucleotide sequence ID" value="XM_033547059.1"/>
</dbReference>
<feature type="signal peptide" evidence="1">
    <location>
        <begin position="1"/>
        <end position="36"/>
    </location>
</feature>
<keyword evidence="1" id="KW-0732">Signal</keyword>